<evidence type="ECO:0000313" key="1">
    <source>
        <dbReference type="WBParaSite" id="GPUH_0001977201-mRNA-1"/>
    </source>
</evidence>
<name>A0A183EFK6_9BILA</name>
<reference evidence="1" key="1">
    <citation type="submission" date="2016-06" db="UniProtKB">
        <authorList>
            <consortium name="WormBaseParasite"/>
        </authorList>
    </citation>
    <scope>IDENTIFICATION</scope>
</reference>
<accession>A0A183EFK6</accession>
<sequence length="228" mass="25649">LVRVLRDVQYTSECKRSDPLMDSLQSERNVRNLMSRMLPDNVEQYRDSVVVNVAGILVTLLETNFIPNCPSHQLGMEDRGIQMQWTGGIPSAENELNGTTVWQPDAGHIVETVVAASADRIVNAIINSLKVLDTNHMATHQAVLAAFSSLSVNPFQLFLTYANARPQLTIFQNLLHRAVTYILYTLSSSPSPLIQYLFKVSPSMHLFLLDSILLMPKCHRFAVTYKYL</sequence>
<organism evidence="1">
    <name type="scientific">Gongylonema pulchrum</name>
    <dbReference type="NCBI Taxonomy" id="637853"/>
    <lineage>
        <taxon>Eukaryota</taxon>
        <taxon>Metazoa</taxon>
        <taxon>Ecdysozoa</taxon>
        <taxon>Nematoda</taxon>
        <taxon>Chromadorea</taxon>
        <taxon>Rhabditida</taxon>
        <taxon>Spirurina</taxon>
        <taxon>Spiruromorpha</taxon>
        <taxon>Spiruroidea</taxon>
        <taxon>Gongylonematidae</taxon>
        <taxon>Gongylonema</taxon>
    </lineage>
</organism>
<dbReference type="AlphaFoldDB" id="A0A183EFK6"/>
<protein>
    <submittedName>
        <fullName evidence="1">DUF913 domain-containing protein</fullName>
    </submittedName>
</protein>
<dbReference type="WBParaSite" id="GPUH_0001977201-mRNA-1">
    <property type="protein sequence ID" value="GPUH_0001977201-mRNA-1"/>
    <property type="gene ID" value="GPUH_0001977201"/>
</dbReference>
<proteinExistence type="predicted"/>